<dbReference type="SUPFAM" id="SSF55166">
    <property type="entry name" value="Hedgehog/DD-peptidase"/>
    <property type="match status" value="1"/>
</dbReference>
<dbReference type="Gene3D" id="1.10.101.10">
    <property type="entry name" value="PGBD-like superfamily/PGBD"/>
    <property type="match status" value="1"/>
</dbReference>
<comment type="caution">
    <text evidence="3">The sequence shown here is derived from an EMBL/GenBank/DDBJ whole genome shotgun (WGS) entry which is preliminary data.</text>
</comment>
<keyword evidence="3" id="KW-0378">Hydrolase</keyword>
<keyword evidence="3" id="KW-0121">Carboxypeptidase</keyword>
<dbReference type="InterPro" id="IPR036366">
    <property type="entry name" value="PGBDSf"/>
</dbReference>
<feature type="domain" description="Peptidoglycan binding-like" evidence="1">
    <location>
        <begin position="190"/>
        <end position="249"/>
    </location>
</feature>
<feature type="domain" description="D-alanyl-D-alanine carboxypeptidase-like core" evidence="2">
    <location>
        <begin position="33"/>
        <end position="96"/>
    </location>
</feature>
<dbReference type="SUPFAM" id="SSF47090">
    <property type="entry name" value="PGBD-like"/>
    <property type="match status" value="1"/>
</dbReference>
<accession>A0AA40T2K2</accession>
<dbReference type="GO" id="GO:0004180">
    <property type="term" value="F:carboxypeptidase activity"/>
    <property type="evidence" value="ECO:0007669"/>
    <property type="project" value="UniProtKB-KW"/>
</dbReference>
<dbReference type="Proteomes" id="UP001165986">
    <property type="component" value="Unassembled WGS sequence"/>
</dbReference>
<evidence type="ECO:0000313" key="3">
    <source>
        <dbReference type="EMBL" id="MBD6619766.1"/>
    </source>
</evidence>
<evidence type="ECO:0000313" key="4">
    <source>
        <dbReference type="Proteomes" id="UP001165986"/>
    </source>
</evidence>
<dbReference type="GO" id="GO:0006508">
    <property type="term" value="P:proteolysis"/>
    <property type="evidence" value="ECO:0007669"/>
    <property type="project" value="InterPro"/>
</dbReference>
<name>A0AA40T2K2_9NOST</name>
<dbReference type="EMBL" id="VJXY01000047">
    <property type="protein sequence ID" value="MBD6619766.1"/>
    <property type="molecule type" value="Genomic_DNA"/>
</dbReference>
<evidence type="ECO:0000259" key="2">
    <source>
        <dbReference type="Pfam" id="PF02557"/>
    </source>
</evidence>
<organism evidence="3 4">
    <name type="scientific">Komarekiella delphini-convector SJRDD-AB1</name>
    <dbReference type="NCBI Taxonomy" id="2593771"/>
    <lineage>
        <taxon>Bacteria</taxon>
        <taxon>Bacillati</taxon>
        <taxon>Cyanobacteriota</taxon>
        <taxon>Cyanophyceae</taxon>
        <taxon>Nostocales</taxon>
        <taxon>Nostocaceae</taxon>
        <taxon>Komarekiella</taxon>
        <taxon>Komarekiella delphini-convector</taxon>
    </lineage>
</organism>
<dbReference type="Gene3D" id="3.30.1380.10">
    <property type="match status" value="1"/>
</dbReference>
<proteinExistence type="predicted"/>
<keyword evidence="4" id="KW-1185">Reference proteome</keyword>
<dbReference type="Pfam" id="PF01471">
    <property type="entry name" value="PG_binding_1"/>
    <property type="match status" value="1"/>
</dbReference>
<dbReference type="Pfam" id="PF02557">
    <property type="entry name" value="VanY"/>
    <property type="match status" value="1"/>
</dbReference>
<dbReference type="InterPro" id="IPR036365">
    <property type="entry name" value="PGBD-like_sf"/>
</dbReference>
<dbReference type="InterPro" id="IPR003709">
    <property type="entry name" value="VanY-like_core_dom"/>
</dbReference>
<evidence type="ECO:0000259" key="1">
    <source>
        <dbReference type="Pfam" id="PF01471"/>
    </source>
</evidence>
<gene>
    <name evidence="3" type="ORF">FNW02_29125</name>
</gene>
<dbReference type="AlphaFoldDB" id="A0AA40T2K2"/>
<dbReference type="InterPro" id="IPR009045">
    <property type="entry name" value="Zn_M74/Hedgehog-like"/>
</dbReference>
<dbReference type="CDD" id="cd14814">
    <property type="entry name" value="Peptidase_M15"/>
    <property type="match status" value="1"/>
</dbReference>
<keyword evidence="3" id="KW-0645">Protease</keyword>
<dbReference type="InterPro" id="IPR002477">
    <property type="entry name" value="Peptidoglycan-bd-like"/>
</dbReference>
<sequence length="254" mass="28465">MNSISPNVLVDFSDLNIDVTGNQINPFVQPAAKESLRLALKQRGTKLVVNSVYRTVAQQYLLRKQFERKLFGITAAALPGSSNHESGLALDIEDPDGWERFFQPHNWIRLGRDFDFPHYDYRLPAATRRNLGKIGISAFQRLWNQYNPNDLIAEDGSFGPQTEARLANSPIDGFKLLFPRTLRLQSPPLQGDDVTKVQEALLRAQITQINLQVTGIFDAETEQAVKQFQAASQKLAVDGIVGPMTMQELGLEND</sequence>
<protein>
    <submittedName>
        <fullName evidence="3">D-alanyl-D-alanine carboxypeptidase</fullName>
    </submittedName>
</protein>
<reference evidence="3" key="1">
    <citation type="submission" date="2019-07" db="EMBL/GenBank/DDBJ databases">
        <title>Toxilogical consequences of a new and cryptic species of cyanobacteria (Komarekiella delphini-convector) recovered from the epidermis of a bottlenose dolphin and 1500 ft. in the air.</title>
        <authorList>
            <person name="Brown A.O."/>
            <person name="Dvorak P."/>
            <person name="Villanueva C.D."/>
            <person name="Foss A.J."/>
            <person name="Garvey A.D."/>
            <person name="Gibson Q.A."/>
            <person name="Johansen J.R."/>
            <person name="Casamatta D.A."/>
        </authorList>
    </citation>
    <scope>NUCLEOTIDE SEQUENCE</scope>
    <source>
        <strain evidence="3">SJRDD-AB1</strain>
    </source>
</reference>